<dbReference type="Gene3D" id="3.40.190.10">
    <property type="entry name" value="Periplasmic binding protein-like II"/>
    <property type="match status" value="2"/>
</dbReference>
<dbReference type="Proteomes" id="UP000476332">
    <property type="component" value="Unassembled WGS sequence"/>
</dbReference>
<reference evidence="2 3" key="1">
    <citation type="submission" date="2020-01" db="EMBL/GenBank/DDBJ databases">
        <title>Genomes of bacteria type strains.</title>
        <authorList>
            <person name="Chen J."/>
            <person name="Zhu S."/>
            <person name="Chen J."/>
        </authorList>
    </citation>
    <scope>NUCLEOTIDE SEQUENCE [LARGE SCALE GENOMIC DNA]</scope>
    <source>
        <strain evidence="2 3">KCTC 52919</strain>
    </source>
</reference>
<dbReference type="PANTHER" id="PTHR42941:SF1">
    <property type="entry name" value="SLL1037 PROTEIN"/>
    <property type="match status" value="1"/>
</dbReference>
<organism evidence="2 3">
    <name type="scientific">Aurantimonas aggregata</name>
    <dbReference type="NCBI Taxonomy" id="2047720"/>
    <lineage>
        <taxon>Bacteria</taxon>
        <taxon>Pseudomonadati</taxon>
        <taxon>Pseudomonadota</taxon>
        <taxon>Alphaproteobacteria</taxon>
        <taxon>Hyphomicrobiales</taxon>
        <taxon>Aurantimonadaceae</taxon>
        <taxon>Aurantimonas</taxon>
    </lineage>
</organism>
<dbReference type="AlphaFoldDB" id="A0A6L9MNZ7"/>
<dbReference type="SUPFAM" id="SSF53850">
    <property type="entry name" value="Periplasmic binding protein-like II"/>
    <property type="match status" value="1"/>
</dbReference>
<evidence type="ECO:0000313" key="2">
    <source>
        <dbReference type="EMBL" id="NDV89445.1"/>
    </source>
</evidence>
<feature type="signal peptide" evidence="1">
    <location>
        <begin position="1"/>
        <end position="27"/>
    </location>
</feature>
<proteinExistence type="predicted"/>
<keyword evidence="3" id="KW-1185">Reference proteome</keyword>
<gene>
    <name evidence="2" type="ORF">GTW51_22630</name>
</gene>
<keyword evidence="1" id="KW-0732">Signal</keyword>
<dbReference type="RefSeq" id="WP_163046289.1">
    <property type="nucleotide sequence ID" value="NZ_JAAAMJ010000046.1"/>
</dbReference>
<evidence type="ECO:0000313" key="3">
    <source>
        <dbReference type="Proteomes" id="UP000476332"/>
    </source>
</evidence>
<protein>
    <submittedName>
        <fullName evidence="2">TAXI family TRAP transporter solute-binding subunit</fullName>
    </submittedName>
</protein>
<accession>A0A6L9MNZ7</accession>
<evidence type="ECO:0000256" key="1">
    <source>
        <dbReference type="SAM" id="SignalP"/>
    </source>
</evidence>
<dbReference type="InterPro" id="IPR011852">
    <property type="entry name" value="TRAP_TAXI"/>
</dbReference>
<sequence length="327" mass="34517">MKKILFTAALAAFALTTSLSTTGPATAQDTRLLIGSTSASSSQYGYFVALGQLINDKVPGVTTSVAETGATLDNLRRMQRGQVDLGLVTTNVVEHARAGTNEFEGRAQEAPILFVYSPAPQNVVVRKDAGLKSLADLAGKRFNPGIRGSATEATAESVLKTLGIAPEIVRGSTTDVVDQVKDNGIVGYVKSGAGNRLDSSSLDINTFTPVDVLSLSDAEADTLRQKMKDITVVDIADAGAGIAPYKTWSFALAVSARPEMDEETAYQITKAAVEDKTVQSNALSSLKGVDLAALTMEYATVPLHPGAVRYYREIGLEIPEHLLPAAQ</sequence>
<comment type="caution">
    <text evidence="2">The sequence shown here is derived from an EMBL/GenBank/DDBJ whole genome shotgun (WGS) entry which is preliminary data.</text>
</comment>
<dbReference type="NCBIfam" id="TIGR02122">
    <property type="entry name" value="TRAP_TAXI"/>
    <property type="match status" value="1"/>
</dbReference>
<dbReference type="EMBL" id="JAAAMJ010000046">
    <property type="protein sequence ID" value="NDV89445.1"/>
    <property type="molecule type" value="Genomic_DNA"/>
</dbReference>
<name>A0A6L9MNZ7_9HYPH</name>
<feature type="chain" id="PRO_5026895875" evidence="1">
    <location>
        <begin position="28"/>
        <end position="327"/>
    </location>
</feature>
<dbReference type="PANTHER" id="PTHR42941">
    <property type="entry name" value="SLL1037 PROTEIN"/>
    <property type="match status" value="1"/>
</dbReference>
<dbReference type="Pfam" id="PF16868">
    <property type="entry name" value="NMT1_3"/>
    <property type="match status" value="1"/>
</dbReference>